<evidence type="ECO:0000256" key="1">
    <source>
        <dbReference type="SAM" id="Phobius"/>
    </source>
</evidence>
<feature type="transmembrane region" description="Helical" evidence="1">
    <location>
        <begin position="6"/>
        <end position="29"/>
    </location>
</feature>
<organism evidence="2 3">
    <name type="scientific">Solanum pinnatisectum</name>
    <name type="common">tansyleaf nightshade</name>
    <dbReference type="NCBI Taxonomy" id="50273"/>
    <lineage>
        <taxon>Eukaryota</taxon>
        <taxon>Viridiplantae</taxon>
        <taxon>Streptophyta</taxon>
        <taxon>Embryophyta</taxon>
        <taxon>Tracheophyta</taxon>
        <taxon>Spermatophyta</taxon>
        <taxon>Magnoliopsida</taxon>
        <taxon>eudicotyledons</taxon>
        <taxon>Gunneridae</taxon>
        <taxon>Pentapetalae</taxon>
        <taxon>asterids</taxon>
        <taxon>lamiids</taxon>
        <taxon>Solanales</taxon>
        <taxon>Solanaceae</taxon>
        <taxon>Solanoideae</taxon>
        <taxon>Solaneae</taxon>
        <taxon>Solanum</taxon>
    </lineage>
</organism>
<evidence type="ECO:0000313" key="3">
    <source>
        <dbReference type="Proteomes" id="UP001311915"/>
    </source>
</evidence>
<comment type="caution">
    <text evidence="2">The sequence shown here is derived from an EMBL/GenBank/DDBJ whole genome shotgun (WGS) entry which is preliminary data.</text>
</comment>
<name>A0AAV9MM62_9SOLN</name>
<keyword evidence="3" id="KW-1185">Reference proteome</keyword>
<sequence>MKAHAIHELIVCRSVAAVLLLILCCFYIIDRKKKSPPLTRNVTGSSPAIPPRPKPLLANRHVEMREIKPKVNTTMRDGGMVNLDVDTATVVMGAVLINSADRGGGGGGDGGTTSSAYGGGGGCGGGGCGCCGSRIYRE</sequence>
<keyword evidence="1" id="KW-0812">Transmembrane</keyword>
<keyword evidence="1" id="KW-0472">Membrane</keyword>
<proteinExistence type="predicted"/>
<dbReference type="EMBL" id="JAWPEI010000001">
    <property type="protein sequence ID" value="KAK4739104.1"/>
    <property type="molecule type" value="Genomic_DNA"/>
</dbReference>
<gene>
    <name evidence="2" type="ORF">R3W88_002801</name>
</gene>
<dbReference type="AlphaFoldDB" id="A0AAV9MM62"/>
<protein>
    <submittedName>
        <fullName evidence="2">Uncharacterized protein</fullName>
    </submittedName>
</protein>
<evidence type="ECO:0000313" key="2">
    <source>
        <dbReference type="EMBL" id="KAK4739104.1"/>
    </source>
</evidence>
<reference evidence="2 3" key="1">
    <citation type="submission" date="2023-10" db="EMBL/GenBank/DDBJ databases">
        <title>Genome-Wide Identification Analysis in wild type Solanum Pinnatisectum Reveals Some Genes Defensing Phytophthora Infestans.</title>
        <authorList>
            <person name="Sun C."/>
        </authorList>
    </citation>
    <scope>NUCLEOTIDE SEQUENCE [LARGE SCALE GENOMIC DNA]</scope>
    <source>
        <strain evidence="2">LQN</strain>
        <tissue evidence="2">Leaf</tissue>
    </source>
</reference>
<dbReference type="Proteomes" id="UP001311915">
    <property type="component" value="Unassembled WGS sequence"/>
</dbReference>
<accession>A0AAV9MM62</accession>
<keyword evidence="1" id="KW-1133">Transmembrane helix</keyword>